<dbReference type="Gene3D" id="1.10.10.10">
    <property type="entry name" value="Winged helix-like DNA-binding domain superfamily/Winged helix DNA-binding domain"/>
    <property type="match status" value="1"/>
</dbReference>
<protein>
    <submittedName>
        <fullName evidence="6">DNA-binding CsgD family transcriptional regulator</fullName>
    </submittedName>
</protein>
<feature type="domain" description="HTH luxR-type" evidence="5">
    <location>
        <begin position="820"/>
        <end position="885"/>
    </location>
</feature>
<organism evidence="6 7">
    <name type="scientific">Leucobacter exalbidus</name>
    <dbReference type="NCBI Taxonomy" id="662960"/>
    <lineage>
        <taxon>Bacteria</taxon>
        <taxon>Bacillati</taxon>
        <taxon>Actinomycetota</taxon>
        <taxon>Actinomycetes</taxon>
        <taxon>Micrococcales</taxon>
        <taxon>Microbacteriaceae</taxon>
        <taxon>Leucobacter</taxon>
    </lineage>
</organism>
<dbReference type="InterPro" id="IPR036388">
    <property type="entry name" value="WH-like_DNA-bd_sf"/>
</dbReference>
<evidence type="ECO:0000313" key="6">
    <source>
        <dbReference type="EMBL" id="MBP1327110.1"/>
    </source>
</evidence>
<dbReference type="PROSITE" id="PS00622">
    <property type="entry name" value="HTH_LUXR_1"/>
    <property type="match status" value="1"/>
</dbReference>
<gene>
    <name evidence="6" type="ORF">JOF28_002342</name>
</gene>
<dbReference type="PRINTS" id="PR00038">
    <property type="entry name" value="HTHLUXR"/>
</dbReference>
<dbReference type="Pfam" id="PF00196">
    <property type="entry name" value="GerE"/>
    <property type="match status" value="1"/>
</dbReference>
<dbReference type="CDD" id="cd06170">
    <property type="entry name" value="LuxR_C_like"/>
    <property type="match status" value="1"/>
</dbReference>
<dbReference type="SUPFAM" id="SSF46894">
    <property type="entry name" value="C-terminal effector domain of the bipartite response regulators"/>
    <property type="match status" value="1"/>
</dbReference>
<dbReference type="Proteomes" id="UP000675163">
    <property type="component" value="Unassembled WGS sequence"/>
</dbReference>
<name>A0A940PVQ3_9MICO</name>
<dbReference type="RefSeq" id="WP_245189958.1">
    <property type="nucleotide sequence ID" value="NZ_JAFIDA010000001.1"/>
</dbReference>
<evidence type="ECO:0000256" key="3">
    <source>
        <dbReference type="ARBA" id="ARBA00023163"/>
    </source>
</evidence>
<accession>A0A940PVQ3</accession>
<proteinExistence type="predicted"/>
<dbReference type="SMART" id="SM00421">
    <property type="entry name" value="HTH_LUXR"/>
    <property type="match status" value="1"/>
</dbReference>
<feature type="region of interest" description="Disordered" evidence="4">
    <location>
        <begin position="899"/>
        <end position="919"/>
    </location>
</feature>
<dbReference type="InterPro" id="IPR016032">
    <property type="entry name" value="Sig_transdc_resp-reg_C-effctor"/>
</dbReference>
<reference evidence="6" key="1">
    <citation type="submission" date="2021-02" db="EMBL/GenBank/DDBJ databases">
        <title>Sequencing the genomes of 1000 actinobacteria strains.</title>
        <authorList>
            <person name="Klenk H.-P."/>
        </authorList>
    </citation>
    <scope>NUCLEOTIDE SEQUENCE</scope>
    <source>
        <strain evidence="6">DSM 22850</strain>
    </source>
</reference>
<dbReference type="PANTHER" id="PTHR44688">
    <property type="entry name" value="DNA-BINDING TRANSCRIPTIONAL ACTIVATOR DEVR_DOSR"/>
    <property type="match status" value="1"/>
</dbReference>
<evidence type="ECO:0000313" key="7">
    <source>
        <dbReference type="Proteomes" id="UP000675163"/>
    </source>
</evidence>
<keyword evidence="1" id="KW-0805">Transcription regulation</keyword>
<dbReference type="EMBL" id="JAFIDA010000001">
    <property type="protein sequence ID" value="MBP1327110.1"/>
    <property type="molecule type" value="Genomic_DNA"/>
</dbReference>
<sequence length="919" mass="99077">MNIELQRLGVTGSSPVTPQFPAARPPARRLAQVLEATREVGSLTLLLGERGNGRLFLATSAARILAAEEPQGDSRSGVNSVAVAASPVTVLPTPPTGASGVNSVFGNDFSIAATPQERANHILTSLASDALRPAMTLIAPDVDAYSPGDLQLLRLIISHPHAPRTIAIATGLSNEVESLMRGLGHTKLSVAPLDLQDADEYLSTLLGVQRIDHDTLARWHELARGTSYGLAALGLNAASSGRLQRNGGVAWVARGDDSVSGEFAEIHTSGCTDDERRMLEVIALAEPVTESSLLRSFDATVLARLFSLGFLSWRQHPDRQALVITHALLAESIRASLAPTRRFEIYDTVFDLLDADRHGLDPVHIPERLIRLVTVGLLADRDLPAAWLWNAFDLGVRRTNPHEALRLAVRVGAHPDLRPQQRAVALLEAARLASLIGDYDTEQLSGHAIVRLLNDTAQIDSIEPVVHAAMLVATIRLLVVPPVDTAAAIAELQAIESRFTDATPHAREVLRASRVYAHAGAGELRLASELDDDTPVSGDLALEWIRSSARGSMALILAQRGKTEQAASMSKRMHALTQLGPLARRDFVDFHAFGWVVSCCMGGRSDGATEVWEGLAFGPLTFASSESHHAGLLNAAQVIVSIQNGRWSDVAQQTHQLLQELQLADSFGLRPFVSAARGYALAVLGQREESLANLHLATIPVWGVSQMLTGLCRGYQLRAHSWLGEGDVGPMADELAAWAADEQLEYIELMALHIACYRRRTLPAEQLQRARTLAAGLESAQAAGVMAHIERLCQADPASATPIDDSLEVRLLAELGVWVPLPPAPGLTPREREVALFAALGRTSRFIAERLGISARTVETHLAHIFAKVGVQSREELCVWFERHPADLTAAVNGTVAGRRRGSKKLASPDAAPKPLKRR</sequence>
<keyword evidence="3" id="KW-0804">Transcription</keyword>
<feature type="region of interest" description="Disordered" evidence="4">
    <location>
        <begin position="1"/>
        <end position="22"/>
    </location>
</feature>
<dbReference type="PROSITE" id="PS50043">
    <property type="entry name" value="HTH_LUXR_2"/>
    <property type="match status" value="1"/>
</dbReference>
<keyword evidence="7" id="KW-1185">Reference proteome</keyword>
<evidence type="ECO:0000256" key="2">
    <source>
        <dbReference type="ARBA" id="ARBA00023125"/>
    </source>
</evidence>
<dbReference type="PANTHER" id="PTHR44688:SF16">
    <property type="entry name" value="DNA-BINDING TRANSCRIPTIONAL ACTIVATOR DEVR_DOSR"/>
    <property type="match status" value="1"/>
</dbReference>
<keyword evidence="2 6" id="KW-0238">DNA-binding</keyword>
<comment type="caution">
    <text evidence="6">The sequence shown here is derived from an EMBL/GenBank/DDBJ whole genome shotgun (WGS) entry which is preliminary data.</text>
</comment>
<evidence type="ECO:0000256" key="4">
    <source>
        <dbReference type="SAM" id="MobiDB-lite"/>
    </source>
</evidence>
<evidence type="ECO:0000259" key="5">
    <source>
        <dbReference type="PROSITE" id="PS50043"/>
    </source>
</evidence>
<dbReference type="GO" id="GO:0006355">
    <property type="term" value="P:regulation of DNA-templated transcription"/>
    <property type="evidence" value="ECO:0007669"/>
    <property type="project" value="InterPro"/>
</dbReference>
<evidence type="ECO:0000256" key="1">
    <source>
        <dbReference type="ARBA" id="ARBA00023015"/>
    </source>
</evidence>
<dbReference type="AlphaFoldDB" id="A0A940PVQ3"/>
<dbReference type="InterPro" id="IPR000792">
    <property type="entry name" value="Tscrpt_reg_LuxR_C"/>
</dbReference>
<dbReference type="GO" id="GO:0003677">
    <property type="term" value="F:DNA binding"/>
    <property type="evidence" value="ECO:0007669"/>
    <property type="project" value="UniProtKB-KW"/>
</dbReference>